<dbReference type="PROSITE" id="PS50262">
    <property type="entry name" value="G_PROTEIN_RECEP_F1_2"/>
    <property type="match status" value="1"/>
</dbReference>
<name>A0A401TCD7_CHIPU</name>
<keyword evidence="9 12" id="KW-0675">Receptor</keyword>
<keyword evidence="8" id="KW-1015">Disulfide bond</keyword>
<evidence type="ECO:0000256" key="6">
    <source>
        <dbReference type="ARBA" id="ARBA00023040"/>
    </source>
</evidence>
<comment type="similarity">
    <text evidence="2 12">Belongs to the G-protein coupled receptor 1 family.</text>
</comment>
<evidence type="ECO:0000256" key="10">
    <source>
        <dbReference type="ARBA" id="ARBA00023180"/>
    </source>
</evidence>
<feature type="transmembrane region" description="Helical" evidence="13">
    <location>
        <begin position="50"/>
        <end position="69"/>
    </location>
</feature>
<evidence type="ECO:0000256" key="2">
    <source>
        <dbReference type="ARBA" id="ARBA00010663"/>
    </source>
</evidence>
<dbReference type="GO" id="GO:0004930">
    <property type="term" value="F:G protein-coupled receptor activity"/>
    <property type="evidence" value="ECO:0007669"/>
    <property type="project" value="UniProtKB-KW"/>
</dbReference>
<evidence type="ECO:0000256" key="8">
    <source>
        <dbReference type="ARBA" id="ARBA00023157"/>
    </source>
</evidence>
<organism evidence="15 16">
    <name type="scientific">Chiloscyllium punctatum</name>
    <name type="common">Brownbanded bambooshark</name>
    <name type="synonym">Hemiscyllium punctatum</name>
    <dbReference type="NCBI Taxonomy" id="137246"/>
    <lineage>
        <taxon>Eukaryota</taxon>
        <taxon>Metazoa</taxon>
        <taxon>Chordata</taxon>
        <taxon>Craniata</taxon>
        <taxon>Vertebrata</taxon>
        <taxon>Chondrichthyes</taxon>
        <taxon>Elasmobranchii</taxon>
        <taxon>Galeomorphii</taxon>
        <taxon>Galeoidea</taxon>
        <taxon>Orectolobiformes</taxon>
        <taxon>Hemiscylliidae</taxon>
        <taxon>Chiloscyllium</taxon>
    </lineage>
</organism>
<evidence type="ECO:0000256" key="1">
    <source>
        <dbReference type="ARBA" id="ARBA00004651"/>
    </source>
</evidence>
<keyword evidence="3" id="KW-1003">Cell membrane</keyword>
<dbReference type="OMA" id="ICNQKVY"/>
<proteinExistence type="inferred from homology"/>
<dbReference type="InterPro" id="IPR017452">
    <property type="entry name" value="GPCR_Rhodpsn_7TM"/>
</dbReference>
<sequence length="316" mass="36608">NDTCTIQYSFDQWLFSIVYVLVFILGLPINCIALYAAYKQVRRKNELGIYLFNLTVADLLYILTLPFWIDFTLHDDNWRAGATMCQICSFLTHTNLYASSAFLCCISFDRYLGVVHPLRTTRFRTIRTAITISCVAWLSQSAFNLELLIQPEISNNSKSHKLCYDIYPIEPWKANLNYFRIAFGFLLPFALIFIFYCSIYNSVSNSVSTLHHEKRRAVKLMLSITVGFTICYFPYHAILLVRSIVEKDCNVVQHTFIPYRLSVALICLNCILDPILYCFVSETARRDILLATLRRKENAIRTRELQANNMSETVIL</sequence>
<comment type="subcellular location">
    <subcellularLocation>
        <location evidence="1">Cell membrane</location>
        <topology evidence="1">Multi-pass membrane protein</topology>
    </subcellularLocation>
</comment>
<feature type="transmembrane region" description="Helical" evidence="13">
    <location>
        <begin position="220"/>
        <end position="245"/>
    </location>
</feature>
<evidence type="ECO:0000256" key="7">
    <source>
        <dbReference type="ARBA" id="ARBA00023136"/>
    </source>
</evidence>
<feature type="non-terminal residue" evidence="15">
    <location>
        <position position="1"/>
    </location>
</feature>
<protein>
    <recommendedName>
        <fullName evidence="14">G-protein coupled receptors family 1 profile domain-containing protein</fullName>
    </recommendedName>
</protein>
<feature type="domain" description="G-protein coupled receptors family 1 profile" evidence="14">
    <location>
        <begin position="29"/>
        <end position="277"/>
    </location>
</feature>
<evidence type="ECO:0000256" key="4">
    <source>
        <dbReference type="ARBA" id="ARBA00022692"/>
    </source>
</evidence>
<accession>A0A401TCD7</accession>
<keyword evidence="10" id="KW-0325">Glycoprotein</keyword>
<reference evidence="15 16" key="1">
    <citation type="journal article" date="2018" name="Nat. Ecol. Evol.">
        <title>Shark genomes provide insights into elasmobranch evolution and the origin of vertebrates.</title>
        <authorList>
            <person name="Hara Y"/>
            <person name="Yamaguchi K"/>
            <person name="Onimaru K"/>
            <person name="Kadota M"/>
            <person name="Koyanagi M"/>
            <person name="Keeley SD"/>
            <person name="Tatsumi K"/>
            <person name="Tanaka K"/>
            <person name="Motone F"/>
            <person name="Kageyama Y"/>
            <person name="Nozu R"/>
            <person name="Adachi N"/>
            <person name="Nishimura O"/>
            <person name="Nakagawa R"/>
            <person name="Tanegashima C"/>
            <person name="Kiyatake I"/>
            <person name="Matsumoto R"/>
            <person name="Murakumo K"/>
            <person name="Nishida K"/>
            <person name="Terakita A"/>
            <person name="Kuratani S"/>
            <person name="Sato K"/>
            <person name="Hyodo S Kuraku.S."/>
        </authorList>
    </citation>
    <scope>NUCLEOTIDE SEQUENCE [LARGE SCALE GENOMIC DNA]</scope>
</reference>
<gene>
    <name evidence="15" type="ORF">chiPu_0024047</name>
</gene>
<dbReference type="Pfam" id="PF00001">
    <property type="entry name" value="7tm_1"/>
    <property type="match status" value="1"/>
</dbReference>
<keyword evidence="6 12" id="KW-0297">G-protein coupled receptor</keyword>
<dbReference type="PRINTS" id="PR00237">
    <property type="entry name" value="GPCRRHODOPSN"/>
</dbReference>
<evidence type="ECO:0000259" key="14">
    <source>
        <dbReference type="PROSITE" id="PS50262"/>
    </source>
</evidence>
<keyword evidence="16" id="KW-1185">Reference proteome</keyword>
<dbReference type="PRINTS" id="PR01157">
    <property type="entry name" value="P2YPURNOCPTR"/>
</dbReference>
<dbReference type="OrthoDB" id="6021389at2759"/>
<dbReference type="GO" id="GO:0005886">
    <property type="term" value="C:plasma membrane"/>
    <property type="evidence" value="ECO:0007669"/>
    <property type="project" value="UniProtKB-SubCell"/>
</dbReference>
<evidence type="ECO:0000256" key="9">
    <source>
        <dbReference type="ARBA" id="ARBA00023170"/>
    </source>
</evidence>
<evidence type="ECO:0000313" key="16">
    <source>
        <dbReference type="Proteomes" id="UP000287033"/>
    </source>
</evidence>
<dbReference type="AlphaFoldDB" id="A0A401TCD7"/>
<evidence type="ECO:0000256" key="13">
    <source>
        <dbReference type="SAM" id="Phobius"/>
    </source>
</evidence>
<evidence type="ECO:0000313" key="15">
    <source>
        <dbReference type="EMBL" id="GCC40287.1"/>
    </source>
</evidence>
<keyword evidence="11 12" id="KW-0807">Transducer</keyword>
<dbReference type="FunFam" id="1.20.1070.10:FF:000065">
    <property type="entry name" value="G-protein coupled receptor 4"/>
    <property type="match status" value="1"/>
</dbReference>
<keyword evidence="7 13" id="KW-0472">Membrane</keyword>
<feature type="transmembrane region" description="Helical" evidence="13">
    <location>
        <begin position="257"/>
        <end position="280"/>
    </location>
</feature>
<dbReference type="STRING" id="137246.A0A401TCD7"/>
<keyword evidence="4 12" id="KW-0812">Transmembrane</keyword>
<dbReference type="SUPFAM" id="SSF81321">
    <property type="entry name" value="Family A G protein-coupled receptor-like"/>
    <property type="match status" value="1"/>
</dbReference>
<dbReference type="PANTHER" id="PTHR24234:SF15">
    <property type="entry name" value="G PROTEIN-COUPLED RECEPTOR 65"/>
    <property type="match status" value="1"/>
</dbReference>
<dbReference type="PANTHER" id="PTHR24234">
    <property type="entry name" value="LYSOPHOSPHATIDIC ACID RECEPTOR 5/SPHINGOSYLPHOSPHORYLCHOLINE RECEPTOR"/>
    <property type="match status" value="1"/>
</dbReference>
<dbReference type="Proteomes" id="UP000287033">
    <property type="component" value="Unassembled WGS sequence"/>
</dbReference>
<dbReference type="InterPro" id="IPR000276">
    <property type="entry name" value="GPCR_Rhodpsn"/>
</dbReference>
<dbReference type="PROSITE" id="PS00237">
    <property type="entry name" value="G_PROTEIN_RECEP_F1_1"/>
    <property type="match status" value="1"/>
</dbReference>
<evidence type="ECO:0000256" key="3">
    <source>
        <dbReference type="ARBA" id="ARBA00022475"/>
    </source>
</evidence>
<feature type="transmembrane region" description="Helical" evidence="13">
    <location>
        <begin position="17"/>
        <end position="38"/>
    </location>
</feature>
<comment type="caution">
    <text evidence="15">The sequence shown here is derived from an EMBL/GenBank/DDBJ whole genome shotgun (WGS) entry which is preliminary data.</text>
</comment>
<keyword evidence="5 13" id="KW-1133">Transmembrane helix</keyword>
<evidence type="ECO:0000256" key="12">
    <source>
        <dbReference type="RuleBase" id="RU000688"/>
    </source>
</evidence>
<dbReference type="EMBL" id="BEZZ01031750">
    <property type="protein sequence ID" value="GCC40287.1"/>
    <property type="molecule type" value="Genomic_DNA"/>
</dbReference>
<dbReference type="Gene3D" id="1.20.1070.10">
    <property type="entry name" value="Rhodopsin 7-helix transmembrane proteins"/>
    <property type="match status" value="1"/>
</dbReference>
<evidence type="ECO:0000256" key="5">
    <source>
        <dbReference type="ARBA" id="ARBA00022989"/>
    </source>
</evidence>
<feature type="transmembrane region" description="Helical" evidence="13">
    <location>
        <begin position="178"/>
        <end position="199"/>
    </location>
</feature>
<evidence type="ECO:0000256" key="11">
    <source>
        <dbReference type="ARBA" id="ARBA00023224"/>
    </source>
</evidence>